<dbReference type="Pfam" id="PF00651">
    <property type="entry name" value="BTB"/>
    <property type="match status" value="1"/>
</dbReference>
<feature type="domain" description="BTB" evidence="1">
    <location>
        <begin position="350"/>
        <end position="421"/>
    </location>
</feature>
<protein>
    <submittedName>
        <fullName evidence="3">BTB domain-containing protein</fullName>
    </submittedName>
</protein>
<keyword evidence="2" id="KW-1185">Reference proteome</keyword>
<proteinExistence type="predicted"/>
<reference evidence="3" key="2">
    <citation type="submission" date="2020-10" db="UniProtKB">
        <authorList>
            <consortium name="WormBaseParasite"/>
        </authorList>
    </citation>
    <scope>IDENTIFICATION</scope>
</reference>
<name>A0A7E4WBS5_PANRE</name>
<dbReference type="AlphaFoldDB" id="A0A7E4WBS5"/>
<dbReference type="InterPro" id="IPR011333">
    <property type="entry name" value="SKP1/BTB/POZ_sf"/>
</dbReference>
<reference evidence="2" key="1">
    <citation type="journal article" date="2013" name="Genetics">
        <title>The draft genome and transcriptome of Panagrellus redivivus are shaped by the harsh demands of a free-living lifestyle.</title>
        <authorList>
            <person name="Srinivasan J."/>
            <person name="Dillman A.R."/>
            <person name="Macchietto M.G."/>
            <person name="Heikkinen L."/>
            <person name="Lakso M."/>
            <person name="Fracchia K.M."/>
            <person name="Antoshechkin I."/>
            <person name="Mortazavi A."/>
            <person name="Wong G."/>
            <person name="Sternberg P.W."/>
        </authorList>
    </citation>
    <scope>NUCLEOTIDE SEQUENCE [LARGE SCALE GENOMIC DNA]</scope>
    <source>
        <strain evidence="2">MT8872</strain>
    </source>
</reference>
<dbReference type="PROSITE" id="PS50097">
    <property type="entry name" value="BTB"/>
    <property type="match status" value="1"/>
</dbReference>
<dbReference type="Gene3D" id="3.30.710.10">
    <property type="entry name" value="Potassium Channel Kv1.1, Chain A"/>
    <property type="match status" value="1"/>
</dbReference>
<evidence type="ECO:0000313" key="3">
    <source>
        <dbReference type="WBParaSite" id="Pan_g9845.t1"/>
    </source>
</evidence>
<dbReference type="InterPro" id="IPR000210">
    <property type="entry name" value="BTB/POZ_dom"/>
</dbReference>
<dbReference type="WBParaSite" id="Pan_g9845.t1">
    <property type="protein sequence ID" value="Pan_g9845.t1"/>
    <property type="gene ID" value="Pan_g9845"/>
</dbReference>
<accession>A0A7E4WBS5</accession>
<evidence type="ECO:0000259" key="1">
    <source>
        <dbReference type="PROSITE" id="PS50097"/>
    </source>
</evidence>
<sequence length="449" mass="51053">MPYPISKLAYGLRCRLHDLATPAERYKLQIAAGNPAICPPIQTKQTSETNVSIKYEEGVINAHPLFIEKNSPVYTTDKLCLINIGLEHLTCEPTSHFIYDETIVLLNCNLSKNFIKKVSNLADNVSNITHIDLSETTNADYVFKMSDILTVFPNLCDISIDNVPFDDTWMSEILQYPEHSITDIQLIMTLEQFTALPIDDLVAFLQAQKQGLHLSLGIEPTAELVPLQLDLAEFPHFQFKTWGFDFEYECGFNENLRQYEQNTRLQVCFSINSTERVVATVTVRIEGTGLTSTFTRTVDPYFGVGHFVSHASLAQLFERGSVTIRFNVDFHIHARWHTLAVSQPSHDIEPDLTIIARNGQQEEEFRVHKQAFKLASDVITAAFNHDTVENQTNTIVIEGFEINVVKTSIDFIYGREVHNPSMELIIGVLRFVDSRNFCRIPNWTSLYRG</sequence>
<organism evidence="2 3">
    <name type="scientific">Panagrellus redivivus</name>
    <name type="common">Microworm</name>
    <dbReference type="NCBI Taxonomy" id="6233"/>
    <lineage>
        <taxon>Eukaryota</taxon>
        <taxon>Metazoa</taxon>
        <taxon>Ecdysozoa</taxon>
        <taxon>Nematoda</taxon>
        <taxon>Chromadorea</taxon>
        <taxon>Rhabditida</taxon>
        <taxon>Tylenchina</taxon>
        <taxon>Panagrolaimomorpha</taxon>
        <taxon>Panagrolaimoidea</taxon>
        <taxon>Panagrolaimidae</taxon>
        <taxon>Panagrellus</taxon>
    </lineage>
</organism>
<dbReference type="Proteomes" id="UP000492821">
    <property type="component" value="Unassembled WGS sequence"/>
</dbReference>
<dbReference type="CDD" id="cd18186">
    <property type="entry name" value="BTB_POZ_ZBTB_KLHL-like"/>
    <property type="match status" value="1"/>
</dbReference>
<evidence type="ECO:0000313" key="2">
    <source>
        <dbReference type="Proteomes" id="UP000492821"/>
    </source>
</evidence>
<dbReference type="SUPFAM" id="SSF54695">
    <property type="entry name" value="POZ domain"/>
    <property type="match status" value="1"/>
</dbReference>